<dbReference type="CDD" id="cd17546">
    <property type="entry name" value="REC_hyHK_CKI1_RcsC-like"/>
    <property type="match status" value="1"/>
</dbReference>
<evidence type="ECO:0000256" key="12">
    <source>
        <dbReference type="ARBA" id="ARBA00023012"/>
    </source>
</evidence>
<evidence type="ECO:0000259" key="23">
    <source>
        <dbReference type="PROSITE" id="PS50894"/>
    </source>
</evidence>
<accession>A0A1U9NQC2</accession>
<feature type="domain" description="Histidine kinase" evidence="21">
    <location>
        <begin position="389"/>
        <end position="621"/>
    </location>
</feature>
<keyword evidence="5 17" id="KW-0597">Phosphoprotein</keyword>
<dbReference type="STRING" id="1936003.STSP2_03118"/>
<dbReference type="SMART" id="SM00387">
    <property type="entry name" value="HATPase_c"/>
    <property type="match status" value="1"/>
</dbReference>
<dbReference type="Pfam" id="PF02743">
    <property type="entry name" value="dCache_1"/>
    <property type="match status" value="1"/>
</dbReference>
<feature type="modified residue" description="Phosphohistidine" evidence="16">
    <location>
        <position position="871"/>
    </location>
</feature>
<dbReference type="Gene3D" id="3.30.450.20">
    <property type="entry name" value="PAS domain"/>
    <property type="match status" value="1"/>
</dbReference>
<dbReference type="OrthoDB" id="9762493at2"/>
<dbReference type="EC" id="2.7.13.3" evidence="3"/>
<dbReference type="GO" id="GO:0000155">
    <property type="term" value="F:phosphorelay sensor kinase activity"/>
    <property type="evidence" value="ECO:0007669"/>
    <property type="project" value="InterPro"/>
</dbReference>
<feature type="region of interest" description="Disordered" evidence="19">
    <location>
        <begin position="774"/>
        <end position="815"/>
    </location>
</feature>
<evidence type="ECO:0000256" key="4">
    <source>
        <dbReference type="ARBA" id="ARBA00022475"/>
    </source>
</evidence>
<dbReference type="Pfam" id="PF00512">
    <property type="entry name" value="HisKA"/>
    <property type="match status" value="1"/>
</dbReference>
<dbReference type="InterPro" id="IPR005467">
    <property type="entry name" value="His_kinase_dom"/>
</dbReference>
<feature type="modified residue" description="4-aspartylphosphate" evidence="17">
    <location>
        <position position="702"/>
    </location>
</feature>
<sequence length="934" mass="104127">MTGITRKIKTQFSIIKWLGFAIVFLFIAVCATLYYIEKRSHIQAAKALGEHTTRHVALMFEEWLDDQINLLDLIGTDPRVINACKNPTDPQARNRARDFLMSIQSKFPYYENIPMAINLPPDRTIHIDVNGHNVPVSSGQGFIDTAGGVTVGKGGFEYSYIDEIVNNGKKYYISEVYPSITGGNPVAVIARGVYHETGDLIGGIALAPRMSYFTSNFVDSVKIGKTGYMFFMDDRKLLISHPDTSLILQPRSNFADSTIANRIIAGHSSFSAEYKGVKKTYITRKINLPPQMHENDWYLAFTQENTEIFASARRFLKTLIALGVGFIGLHLFAMAITHRLVTRKTVELARTNELLHSQVEYRKKTQAELDKARRSAEQANRAKSQFLANMSHEIRTPMNGVIGMAELALMDQPSPEQAAYLTQIKKSAHDLLDIINDILDFSKIEASRLELENIAFDLTETIANTINIISPKAREKGLTLTVDIDPTIEPILKGDPTRLKQILLNLLSNAVKFTNEGSVSLKVQMSGPAANTTNYIKCGFQTRTELTFTVTDTGPGIPTEKQEKLFTAFTQADSSTTRQYGGTGLGLAISAKLVKLMQGRLSVDSTPGQGTSFTFNARFTIPTEFELYKIRRNPDFDSFASTRPNLTLPAETTILIADDSILNLRITEQMLKRTGAKTTLAFNGLEAVDKFVTEKPHLILMDCQMPEMDGYTAARKIRAMEKDADQHTPIIALTASADKQARKNALDAGMDDHLAKPLLVATLYETLSKHLRTPETAAQLQQPENVKPDVSKNNAEQSTHNQPSRSDDASIPANPDSDLIDIQGLLATFNNDRSELAELFQLLFENLPADMHKLDQHLHNSDRENLKKTAHRLKGMLSALRISCSTTFYHIEKNAPDAPLDELENLCTRARDQIDRTTQYIKDQNLHTPTDNPA</sequence>
<dbReference type="InterPro" id="IPR036097">
    <property type="entry name" value="HisK_dim/P_sf"/>
</dbReference>
<dbReference type="SUPFAM" id="SSF47226">
    <property type="entry name" value="Histidine-containing phosphotransfer domain, HPT domain"/>
    <property type="match status" value="1"/>
</dbReference>
<evidence type="ECO:0000259" key="21">
    <source>
        <dbReference type="PROSITE" id="PS50109"/>
    </source>
</evidence>
<comment type="subcellular location">
    <subcellularLocation>
        <location evidence="2">Cell membrane</location>
        <topology evidence="2">Multi-pass membrane protein</topology>
    </subcellularLocation>
</comment>
<dbReference type="CDD" id="cd16922">
    <property type="entry name" value="HATPase_EvgS-ArcB-TorS-like"/>
    <property type="match status" value="1"/>
</dbReference>
<keyword evidence="11 20" id="KW-1133">Transmembrane helix</keyword>
<dbReference type="CDD" id="cd12912">
    <property type="entry name" value="PDC2_MCP_like"/>
    <property type="match status" value="1"/>
</dbReference>
<dbReference type="RefSeq" id="WP_146663559.1">
    <property type="nucleotide sequence ID" value="NZ_CP019791.1"/>
</dbReference>
<keyword evidence="8" id="KW-0547">Nucleotide-binding</keyword>
<evidence type="ECO:0000256" key="19">
    <source>
        <dbReference type="SAM" id="MobiDB-lite"/>
    </source>
</evidence>
<reference evidence="25" key="1">
    <citation type="submission" date="2017-02" db="EMBL/GenBank/DDBJ databases">
        <title>Comparative genomics and description of representatives of a novel lineage of planctomycetes thriving in anoxic sediments.</title>
        <authorList>
            <person name="Spring S."/>
            <person name="Bunk B."/>
            <person name="Sproer C."/>
        </authorList>
    </citation>
    <scope>NUCLEOTIDE SEQUENCE [LARGE SCALE GENOMIC DNA]</scope>
    <source>
        <strain evidence="25">ST-NAGAB-D1</strain>
    </source>
</reference>
<keyword evidence="7 20" id="KW-0812">Transmembrane</keyword>
<protein>
    <recommendedName>
        <fullName evidence="15">Sensory/regulatory protein RpfC</fullName>
        <ecNumber evidence="3">2.7.13.3</ecNumber>
    </recommendedName>
</protein>
<evidence type="ECO:0000256" key="1">
    <source>
        <dbReference type="ARBA" id="ARBA00000085"/>
    </source>
</evidence>
<dbReference type="Gene3D" id="1.10.287.130">
    <property type="match status" value="1"/>
</dbReference>
<proteinExistence type="predicted"/>
<dbReference type="FunFam" id="1.10.287.130:FF:000002">
    <property type="entry name" value="Two-component osmosensing histidine kinase"/>
    <property type="match status" value="1"/>
</dbReference>
<evidence type="ECO:0000256" key="5">
    <source>
        <dbReference type="ARBA" id="ARBA00022553"/>
    </source>
</evidence>
<dbReference type="InterPro" id="IPR003594">
    <property type="entry name" value="HATPase_dom"/>
</dbReference>
<evidence type="ECO:0000256" key="3">
    <source>
        <dbReference type="ARBA" id="ARBA00012438"/>
    </source>
</evidence>
<feature type="domain" description="HPt" evidence="23">
    <location>
        <begin position="832"/>
        <end position="924"/>
    </location>
</feature>
<dbReference type="CDD" id="cd00082">
    <property type="entry name" value="HisKA"/>
    <property type="match status" value="1"/>
</dbReference>
<dbReference type="InterPro" id="IPR003661">
    <property type="entry name" value="HisK_dim/P_dom"/>
</dbReference>
<evidence type="ECO:0000259" key="22">
    <source>
        <dbReference type="PROSITE" id="PS50110"/>
    </source>
</evidence>
<gene>
    <name evidence="24" type="primary">rpfC_2</name>
    <name evidence="24" type="ORF">STSP2_03118</name>
</gene>
<keyword evidence="10" id="KW-0067">ATP-binding</keyword>
<dbReference type="KEGG" id="alus:STSP2_03118"/>
<dbReference type="SUPFAM" id="SSF55874">
    <property type="entry name" value="ATPase domain of HSP90 chaperone/DNA topoisomerase II/histidine kinase"/>
    <property type="match status" value="1"/>
</dbReference>
<organism evidence="24 25">
    <name type="scientific">Anaerohalosphaera lusitana</name>
    <dbReference type="NCBI Taxonomy" id="1936003"/>
    <lineage>
        <taxon>Bacteria</taxon>
        <taxon>Pseudomonadati</taxon>
        <taxon>Planctomycetota</taxon>
        <taxon>Phycisphaerae</taxon>
        <taxon>Sedimentisphaerales</taxon>
        <taxon>Anaerohalosphaeraceae</taxon>
        <taxon>Anaerohalosphaera</taxon>
    </lineage>
</organism>
<dbReference type="InterPro" id="IPR011006">
    <property type="entry name" value="CheY-like_superfamily"/>
</dbReference>
<keyword evidence="18" id="KW-0175">Coiled coil</keyword>
<dbReference type="SUPFAM" id="SSF47384">
    <property type="entry name" value="Homodimeric domain of signal transducing histidine kinase"/>
    <property type="match status" value="1"/>
</dbReference>
<evidence type="ECO:0000256" key="7">
    <source>
        <dbReference type="ARBA" id="ARBA00022692"/>
    </source>
</evidence>
<keyword evidence="4" id="KW-1003">Cell membrane</keyword>
<dbReference type="Gene3D" id="3.30.565.10">
    <property type="entry name" value="Histidine kinase-like ATPase, C-terminal domain"/>
    <property type="match status" value="1"/>
</dbReference>
<evidence type="ECO:0000256" key="2">
    <source>
        <dbReference type="ARBA" id="ARBA00004651"/>
    </source>
</evidence>
<feature type="transmembrane region" description="Helical" evidence="20">
    <location>
        <begin position="14"/>
        <end position="36"/>
    </location>
</feature>
<name>A0A1U9NQC2_9BACT</name>
<evidence type="ECO:0000256" key="20">
    <source>
        <dbReference type="SAM" id="Phobius"/>
    </source>
</evidence>
<dbReference type="Proteomes" id="UP000189674">
    <property type="component" value="Chromosome"/>
</dbReference>
<evidence type="ECO:0000313" key="24">
    <source>
        <dbReference type="EMBL" id="AQT69918.1"/>
    </source>
</evidence>
<keyword evidence="9" id="KW-0418">Kinase</keyword>
<dbReference type="SMART" id="SM00448">
    <property type="entry name" value="REC"/>
    <property type="match status" value="1"/>
</dbReference>
<dbReference type="Pfam" id="PF00072">
    <property type="entry name" value="Response_reg"/>
    <property type="match status" value="1"/>
</dbReference>
<dbReference type="PROSITE" id="PS50110">
    <property type="entry name" value="RESPONSE_REGULATORY"/>
    <property type="match status" value="1"/>
</dbReference>
<dbReference type="PROSITE" id="PS50109">
    <property type="entry name" value="HIS_KIN"/>
    <property type="match status" value="1"/>
</dbReference>
<dbReference type="PANTHER" id="PTHR45339:SF5">
    <property type="entry name" value="HISTIDINE KINASE"/>
    <property type="match status" value="1"/>
</dbReference>
<dbReference type="GO" id="GO:0005886">
    <property type="term" value="C:plasma membrane"/>
    <property type="evidence" value="ECO:0007669"/>
    <property type="project" value="UniProtKB-SubCell"/>
</dbReference>
<dbReference type="Gene3D" id="3.40.50.2300">
    <property type="match status" value="1"/>
</dbReference>
<dbReference type="InterPro" id="IPR036890">
    <property type="entry name" value="HATPase_C_sf"/>
</dbReference>
<dbReference type="Pfam" id="PF01627">
    <property type="entry name" value="Hpt"/>
    <property type="match status" value="1"/>
</dbReference>
<dbReference type="InterPro" id="IPR036641">
    <property type="entry name" value="HPT_dom_sf"/>
</dbReference>
<keyword evidence="25" id="KW-1185">Reference proteome</keyword>
<dbReference type="Gene3D" id="1.20.120.160">
    <property type="entry name" value="HPT domain"/>
    <property type="match status" value="1"/>
</dbReference>
<evidence type="ECO:0000256" key="11">
    <source>
        <dbReference type="ARBA" id="ARBA00022989"/>
    </source>
</evidence>
<evidence type="ECO:0000256" key="16">
    <source>
        <dbReference type="PROSITE-ProRule" id="PRU00110"/>
    </source>
</evidence>
<evidence type="ECO:0000256" key="13">
    <source>
        <dbReference type="ARBA" id="ARBA00023136"/>
    </source>
</evidence>
<feature type="coiled-coil region" evidence="18">
    <location>
        <begin position="362"/>
        <end position="389"/>
    </location>
</feature>
<dbReference type="InterPro" id="IPR033479">
    <property type="entry name" value="dCache_1"/>
</dbReference>
<keyword evidence="13 20" id="KW-0472">Membrane</keyword>
<dbReference type="EMBL" id="CP019791">
    <property type="protein sequence ID" value="AQT69918.1"/>
    <property type="molecule type" value="Genomic_DNA"/>
</dbReference>
<dbReference type="InterPro" id="IPR001789">
    <property type="entry name" value="Sig_transdc_resp-reg_receiver"/>
</dbReference>
<dbReference type="InterPro" id="IPR004358">
    <property type="entry name" value="Sig_transdc_His_kin-like_C"/>
</dbReference>
<dbReference type="InterPro" id="IPR008207">
    <property type="entry name" value="Sig_transdc_His_kin_Hpt_dom"/>
</dbReference>
<comment type="subunit">
    <text evidence="14">At low DSF concentrations, interacts with RpfF.</text>
</comment>
<dbReference type="PROSITE" id="PS50894">
    <property type="entry name" value="HPT"/>
    <property type="match status" value="1"/>
</dbReference>
<dbReference type="AlphaFoldDB" id="A0A1U9NQC2"/>
<evidence type="ECO:0000256" key="6">
    <source>
        <dbReference type="ARBA" id="ARBA00022679"/>
    </source>
</evidence>
<evidence type="ECO:0000256" key="18">
    <source>
        <dbReference type="SAM" id="Coils"/>
    </source>
</evidence>
<dbReference type="GO" id="GO:0005524">
    <property type="term" value="F:ATP binding"/>
    <property type="evidence" value="ECO:0007669"/>
    <property type="project" value="UniProtKB-KW"/>
</dbReference>
<evidence type="ECO:0000313" key="25">
    <source>
        <dbReference type="Proteomes" id="UP000189674"/>
    </source>
</evidence>
<evidence type="ECO:0000256" key="15">
    <source>
        <dbReference type="ARBA" id="ARBA00068150"/>
    </source>
</evidence>
<dbReference type="Pfam" id="PF02518">
    <property type="entry name" value="HATPase_c"/>
    <property type="match status" value="1"/>
</dbReference>
<evidence type="ECO:0000256" key="17">
    <source>
        <dbReference type="PROSITE-ProRule" id="PRU00169"/>
    </source>
</evidence>
<evidence type="ECO:0000256" key="9">
    <source>
        <dbReference type="ARBA" id="ARBA00022777"/>
    </source>
</evidence>
<dbReference type="CDD" id="cd18773">
    <property type="entry name" value="PDC1_HK_sensor"/>
    <property type="match status" value="1"/>
</dbReference>
<keyword evidence="6 24" id="KW-0808">Transferase</keyword>
<dbReference type="SUPFAM" id="SSF52172">
    <property type="entry name" value="CheY-like"/>
    <property type="match status" value="1"/>
</dbReference>
<comment type="catalytic activity">
    <reaction evidence="1">
        <text>ATP + protein L-histidine = ADP + protein N-phospho-L-histidine.</text>
        <dbReference type="EC" id="2.7.13.3"/>
    </reaction>
</comment>
<dbReference type="FunFam" id="3.30.565.10:FF:000010">
    <property type="entry name" value="Sensor histidine kinase RcsC"/>
    <property type="match status" value="1"/>
</dbReference>
<feature type="compositionally biased region" description="Polar residues" evidence="19">
    <location>
        <begin position="791"/>
        <end position="804"/>
    </location>
</feature>
<evidence type="ECO:0000256" key="14">
    <source>
        <dbReference type="ARBA" id="ARBA00064003"/>
    </source>
</evidence>
<dbReference type="PANTHER" id="PTHR45339">
    <property type="entry name" value="HYBRID SIGNAL TRANSDUCTION HISTIDINE KINASE J"/>
    <property type="match status" value="1"/>
</dbReference>
<keyword evidence="12" id="KW-0902">Two-component regulatory system</keyword>
<evidence type="ECO:0000256" key="10">
    <source>
        <dbReference type="ARBA" id="ARBA00022840"/>
    </source>
</evidence>
<feature type="domain" description="Response regulatory" evidence="22">
    <location>
        <begin position="653"/>
        <end position="771"/>
    </location>
</feature>
<dbReference type="SMART" id="SM00388">
    <property type="entry name" value="HisKA"/>
    <property type="match status" value="1"/>
</dbReference>
<evidence type="ECO:0000256" key="8">
    <source>
        <dbReference type="ARBA" id="ARBA00022741"/>
    </source>
</evidence>
<dbReference type="PRINTS" id="PR00344">
    <property type="entry name" value="BCTRLSENSOR"/>
</dbReference>